<organism evidence="2 3">
    <name type="scientific">Mycobacterium sherrisii</name>
    <dbReference type="NCBI Taxonomy" id="243061"/>
    <lineage>
        <taxon>Bacteria</taxon>
        <taxon>Bacillati</taxon>
        <taxon>Actinomycetota</taxon>
        <taxon>Actinomycetes</taxon>
        <taxon>Mycobacteriales</taxon>
        <taxon>Mycobacteriaceae</taxon>
        <taxon>Mycobacterium</taxon>
        <taxon>Mycobacterium simiae complex</taxon>
    </lineage>
</organism>
<proteinExistence type="predicted"/>
<evidence type="ECO:0000259" key="1">
    <source>
        <dbReference type="Pfam" id="PF12728"/>
    </source>
</evidence>
<dbReference type="GO" id="GO:0003677">
    <property type="term" value="F:DNA binding"/>
    <property type="evidence" value="ECO:0007669"/>
    <property type="project" value="InterPro"/>
</dbReference>
<dbReference type="Proteomes" id="UP000094224">
    <property type="component" value="Unassembled WGS sequence"/>
</dbReference>
<keyword evidence="3" id="KW-1185">Reference proteome</keyword>
<name>A0A1E3SHH4_9MYCO</name>
<dbReference type="Pfam" id="PF12728">
    <property type="entry name" value="HTH_17"/>
    <property type="match status" value="1"/>
</dbReference>
<comment type="caution">
    <text evidence="2">The sequence shown here is derived from an EMBL/GenBank/DDBJ whole genome shotgun (WGS) entry which is preliminary data.</text>
</comment>
<dbReference type="NCBIfam" id="TIGR01764">
    <property type="entry name" value="excise"/>
    <property type="match status" value="1"/>
</dbReference>
<evidence type="ECO:0000313" key="3">
    <source>
        <dbReference type="Proteomes" id="UP000094224"/>
    </source>
</evidence>
<dbReference type="InterPro" id="IPR010093">
    <property type="entry name" value="SinI_DNA-bd"/>
</dbReference>
<feature type="domain" description="Helix-turn-helix" evidence="1">
    <location>
        <begin position="20"/>
        <end position="61"/>
    </location>
</feature>
<dbReference type="RefSeq" id="WP_069402668.1">
    <property type="nucleotide sequence ID" value="NZ_MIHC01000056.1"/>
</dbReference>
<dbReference type="EMBL" id="MIHC01000056">
    <property type="protein sequence ID" value="ODR01607.1"/>
    <property type="molecule type" value="Genomic_DNA"/>
</dbReference>
<sequence length="76" mass="8550">MSQPQIASQPVAQLHRVPAVVDRTRLSRSKVYQFMASGELRSIKVGRRRLVSEAALTEFINWLEVRSALLEGKGDN</sequence>
<evidence type="ECO:0000313" key="2">
    <source>
        <dbReference type="EMBL" id="ODR01607.1"/>
    </source>
</evidence>
<dbReference type="AlphaFoldDB" id="A0A1E3SHH4"/>
<accession>A0A1E3SHH4</accession>
<gene>
    <name evidence="2" type="ORF">BHQ21_23365</name>
</gene>
<dbReference type="InterPro" id="IPR041657">
    <property type="entry name" value="HTH_17"/>
</dbReference>
<reference evidence="3" key="1">
    <citation type="submission" date="2016-09" db="EMBL/GenBank/DDBJ databases">
        <authorList>
            <person name="Greninger A.L."/>
            <person name="Jerome K.R."/>
            <person name="Mcnair B."/>
            <person name="Wallis C."/>
            <person name="Fang F."/>
        </authorList>
    </citation>
    <scope>NUCLEOTIDE SEQUENCE [LARGE SCALE GENOMIC DNA]</scope>
    <source>
        <strain evidence="3">BC1_M4</strain>
    </source>
</reference>
<protein>
    <recommendedName>
        <fullName evidence="1">Helix-turn-helix domain-containing protein</fullName>
    </recommendedName>
</protein>